<evidence type="ECO:0000256" key="1">
    <source>
        <dbReference type="SAM" id="MobiDB-lite"/>
    </source>
</evidence>
<dbReference type="OrthoDB" id="2749836at2759"/>
<proteinExistence type="predicted"/>
<reference evidence="3 4" key="1">
    <citation type="journal article" date="2018" name="Sci. Rep.">
        <title>Genome sequence of the cauliflower mushroom Sparassis crispa (Hanabiratake) and its association with beneficial usage.</title>
        <authorList>
            <person name="Kiyama R."/>
            <person name="Furutani Y."/>
            <person name="Kawaguchi K."/>
            <person name="Nakanishi T."/>
        </authorList>
    </citation>
    <scope>NUCLEOTIDE SEQUENCE [LARGE SCALE GENOMIC DNA]</scope>
</reference>
<keyword evidence="4" id="KW-1185">Reference proteome</keyword>
<evidence type="ECO:0000259" key="2">
    <source>
        <dbReference type="Pfam" id="PF17667"/>
    </source>
</evidence>
<dbReference type="Gene3D" id="1.10.510.10">
    <property type="entry name" value="Transferase(Phosphotransferase) domain 1"/>
    <property type="match status" value="1"/>
</dbReference>
<dbReference type="SUPFAM" id="SSF56112">
    <property type="entry name" value="Protein kinase-like (PK-like)"/>
    <property type="match status" value="1"/>
</dbReference>
<dbReference type="Proteomes" id="UP000287166">
    <property type="component" value="Unassembled WGS sequence"/>
</dbReference>
<dbReference type="InParanoid" id="A0A401GLA8"/>
<feature type="region of interest" description="Disordered" evidence="1">
    <location>
        <begin position="704"/>
        <end position="767"/>
    </location>
</feature>
<name>A0A401GLA8_9APHY</name>
<evidence type="ECO:0000313" key="3">
    <source>
        <dbReference type="EMBL" id="GBE82940.1"/>
    </source>
</evidence>
<gene>
    <name evidence="3" type="ORF">SCP_0413270</name>
</gene>
<organism evidence="3 4">
    <name type="scientific">Sparassis crispa</name>
    <dbReference type="NCBI Taxonomy" id="139825"/>
    <lineage>
        <taxon>Eukaryota</taxon>
        <taxon>Fungi</taxon>
        <taxon>Dikarya</taxon>
        <taxon>Basidiomycota</taxon>
        <taxon>Agaricomycotina</taxon>
        <taxon>Agaricomycetes</taxon>
        <taxon>Polyporales</taxon>
        <taxon>Sparassidaceae</taxon>
        <taxon>Sparassis</taxon>
    </lineage>
</organism>
<dbReference type="Pfam" id="PF17667">
    <property type="entry name" value="Pkinase_fungal"/>
    <property type="match status" value="1"/>
</dbReference>
<dbReference type="InterPro" id="IPR040976">
    <property type="entry name" value="Pkinase_fungal"/>
</dbReference>
<dbReference type="PANTHER" id="PTHR38248">
    <property type="entry name" value="FUNK1 6"/>
    <property type="match status" value="1"/>
</dbReference>
<comment type="caution">
    <text evidence="3">The sequence shown here is derived from an EMBL/GenBank/DDBJ whole genome shotgun (WGS) entry which is preliminary data.</text>
</comment>
<feature type="domain" description="Fungal-type protein kinase" evidence="2">
    <location>
        <begin position="301"/>
        <end position="544"/>
    </location>
</feature>
<dbReference type="AlphaFoldDB" id="A0A401GLA8"/>
<dbReference type="EMBL" id="BFAD01000004">
    <property type="protein sequence ID" value="GBE82940.1"/>
    <property type="molecule type" value="Genomic_DNA"/>
</dbReference>
<accession>A0A401GLA8</accession>
<evidence type="ECO:0000313" key="4">
    <source>
        <dbReference type="Proteomes" id="UP000287166"/>
    </source>
</evidence>
<dbReference type="InterPro" id="IPR011009">
    <property type="entry name" value="Kinase-like_dom_sf"/>
</dbReference>
<feature type="compositionally biased region" description="Acidic residues" evidence="1">
    <location>
        <begin position="744"/>
        <end position="753"/>
    </location>
</feature>
<dbReference type="GeneID" id="38779857"/>
<dbReference type="PANTHER" id="PTHR38248:SF2">
    <property type="entry name" value="FUNK1 11"/>
    <property type="match status" value="1"/>
</dbReference>
<sequence>MGCTFVTVPVKTFLSEFVPQPDVQAAASASQAYLHAFDGMPNSFVSQEHFFGRLARCADDCGLWRGYSRELVLSEDLTAGTPVGDPYKVNTHMALFRNEDAHTKESELHWSYEVLSIIYKPDATVDDLFAEEKDPNLPDAEMCATTRAHIQSIASTILSRQHRTSVFTVLFFPTCARLMRWDRHGAIVTEQFPIKVTQDLATFFWRFARLSPEQQGYDPTAKLVLPGSDDHRLMVDISQSMYRQNACARAMFAESLEDPDRPCWKLRVVPEGRVPMARRRRTKRPTCGKRWKAVPQEEKDEENEEAYARYFLVGKPHFEHTDLPGRGTRGYVALDCKTKKLVFLKDSWRFDPPVHQTEGAALKTLKKAKVTNIPTLVCYGDIGDQRTRTLEFVGPENSWPADRERDVSPTLVHSRLVVEEVCLGVHDFHDGKELLQIFTDVIDAHRQAVENAGLMHCDISSGNILIYERLERRGKELETRRSGLLCDWELAAPVRDAENGGKEAPRKPGSMGTWQFMSVLSLDHPRTAIATQDELEAFFHVLLQTALVYIANNFEVPAFIQDFFFTMDPPANSACPFNSCNSLKRKAMHTGVIEHEKRTLEFYDRNGGFHPFGKVFDLLILLFRAHYTTLIYEEDCEQQDMPPQTPLAVPRQGAVHRVGVKLEELNEEDLDARKHLAELLKTHQGMRQLLLTFLDREWPSEDKIEPELPNAESEVDSSEPPSSKEVERKLQLLGALSMKRGREEEDESSDMEEEPPRKVQRANSEEA</sequence>
<dbReference type="RefSeq" id="XP_027613853.1">
    <property type="nucleotide sequence ID" value="XM_027758052.1"/>
</dbReference>
<protein>
    <recommendedName>
        <fullName evidence="2">Fungal-type protein kinase domain-containing protein</fullName>
    </recommendedName>
</protein>